<name>A0ABT0ZW05_9PSEU</name>
<dbReference type="PROSITE" id="PS51257">
    <property type="entry name" value="PROKAR_LIPOPROTEIN"/>
    <property type="match status" value="1"/>
</dbReference>
<evidence type="ECO:0000313" key="3">
    <source>
        <dbReference type="Proteomes" id="UP001165283"/>
    </source>
</evidence>
<dbReference type="RefSeq" id="WP_252436680.1">
    <property type="nucleotide sequence ID" value="NZ_JAGSOV010000016.1"/>
</dbReference>
<evidence type="ECO:0000259" key="1">
    <source>
        <dbReference type="Pfam" id="PF14230"/>
    </source>
</evidence>
<dbReference type="InterPro" id="IPR025637">
    <property type="entry name" value="DUF4333"/>
</dbReference>
<organism evidence="2 3">
    <name type="scientific">Pseudonocardia humida</name>
    <dbReference type="NCBI Taxonomy" id="2800819"/>
    <lineage>
        <taxon>Bacteria</taxon>
        <taxon>Bacillati</taxon>
        <taxon>Actinomycetota</taxon>
        <taxon>Actinomycetes</taxon>
        <taxon>Pseudonocardiales</taxon>
        <taxon>Pseudonocardiaceae</taxon>
        <taxon>Pseudonocardia</taxon>
    </lineage>
</organism>
<proteinExistence type="predicted"/>
<accession>A0ABT0ZW05</accession>
<evidence type="ECO:0000313" key="2">
    <source>
        <dbReference type="EMBL" id="MCO1654923.1"/>
    </source>
</evidence>
<dbReference type="EMBL" id="JAGSOV010000016">
    <property type="protein sequence ID" value="MCO1654923.1"/>
    <property type="molecule type" value="Genomic_DNA"/>
</dbReference>
<sequence>MSSISRGLATAGLVVVLGAGLAGCSGSVPKDDVASAIGGKLTEQGITADGVTCPEDLDAEVGKTVRCEFTVDGQPVDAVATVTSLQGDQANFDITTEARPVAKALLDRKVAEQVAQELQTEVDGADCAGDLAPEVGKSVTCAVTGGGESIDLNVSVTSVDGGLINYTLELA</sequence>
<gene>
    <name evidence="2" type="ORF">KDL28_07610</name>
</gene>
<dbReference type="Pfam" id="PF14230">
    <property type="entry name" value="DUF4333"/>
    <property type="match status" value="2"/>
</dbReference>
<protein>
    <submittedName>
        <fullName evidence="2">DUF4333 domain-containing protein</fullName>
    </submittedName>
</protein>
<reference evidence="2" key="1">
    <citation type="submission" date="2021-04" db="EMBL/GenBank/DDBJ databases">
        <title>Pseudonocardia sp. nov., isolated from sandy soil of mangrove forest.</title>
        <authorList>
            <person name="Zan Z."/>
            <person name="Huang R."/>
            <person name="Liu W."/>
        </authorList>
    </citation>
    <scope>NUCLEOTIDE SEQUENCE</scope>
    <source>
        <strain evidence="2">S2-4</strain>
    </source>
</reference>
<keyword evidence="3" id="KW-1185">Reference proteome</keyword>
<feature type="domain" description="DUF4333" evidence="1">
    <location>
        <begin position="21"/>
        <end position="87"/>
    </location>
</feature>
<comment type="caution">
    <text evidence="2">The sequence shown here is derived from an EMBL/GenBank/DDBJ whole genome shotgun (WGS) entry which is preliminary data.</text>
</comment>
<feature type="domain" description="DUF4333" evidence="1">
    <location>
        <begin position="102"/>
        <end position="161"/>
    </location>
</feature>
<dbReference type="Proteomes" id="UP001165283">
    <property type="component" value="Unassembled WGS sequence"/>
</dbReference>